<protein>
    <submittedName>
        <fullName evidence="5">Galactitol-1-phosphate 5-dehydrogenase</fullName>
    </submittedName>
</protein>
<dbReference type="GO" id="GO:0016491">
    <property type="term" value="F:oxidoreductase activity"/>
    <property type="evidence" value="ECO:0007669"/>
    <property type="project" value="UniProtKB-KW"/>
</dbReference>
<dbReference type="KEGG" id="cmic:caldi_12200"/>
<evidence type="ECO:0000259" key="4">
    <source>
        <dbReference type="SMART" id="SM00829"/>
    </source>
</evidence>
<sequence length="337" mass="35340">MHALVWHGPRSMALEVVPEPTVAPGEVLVEVEAVGICGSEISGYLGENALRRPPLIMGHEFIGRVVDAPGAGSLLPGQRVVVNPLLSCGDCRMCHLGLENLCEHRALLGAQRPGAFAERVAVPERNCLPVPETLPPVLGVAVEPLACALRAVELGHVGLGDRVAVFGAGAIGLFAVALAARAGASMVAVVDVNESRLRTAQAWGATHLLNARTHPGEEILLLTASLGADVVIDAVGRSVTRREAIRAVRPGGRVVLVGLHEAESPIQANDVVRREIHVTGSFAYRVHTFEQALSLIQLGIVPTGGGWYDERTLAAGPVSFEELVAGAVSVSKVILRP</sequence>
<organism evidence="5 6">
    <name type="scientific">Caldinitratiruptor microaerophilus</name>
    <dbReference type="NCBI Taxonomy" id="671077"/>
    <lineage>
        <taxon>Bacteria</taxon>
        <taxon>Bacillati</taxon>
        <taxon>Bacillota</taxon>
        <taxon>Clostridia</taxon>
        <taxon>Eubacteriales</taxon>
        <taxon>Symbiobacteriaceae</taxon>
        <taxon>Caldinitratiruptor</taxon>
    </lineage>
</organism>
<evidence type="ECO:0000256" key="2">
    <source>
        <dbReference type="ARBA" id="ARBA00022833"/>
    </source>
</evidence>
<evidence type="ECO:0000256" key="3">
    <source>
        <dbReference type="ARBA" id="ARBA00023002"/>
    </source>
</evidence>
<dbReference type="Gene3D" id="3.90.180.10">
    <property type="entry name" value="Medium-chain alcohol dehydrogenases, catalytic domain"/>
    <property type="match status" value="1"/>
</dbReference>
<dbReference type="InterPro" id="IPR036291">
    <property type="entry name" value="NAD(P)-bd_dom_sf"/>
</dbReference>
<dbReference type="PANTHER" id="PTHR43401:SF2">
    <property type="entry name" value="L-THREONINE 3-DEHYDROGENASE"/>
    <property type="match status" value="1"/>
</dbReference>
<dbReference type="InterPro" id="IPR011032">
    <property type="entry name" value="GroES-like_sf"/>
</dbReference>
<dbReference type="InterPro" id="IPR013149">
    <property type="entry name" value="ADH-like_C"/>
</dbReference>
<dbReference type="InterPro" id="IPR020843">
    <property type="entry name" value="ER"/>
</dbReference>
<dbReference type="Pfam" id="PF00107">
    <property type="entry name" value="ADH_zinc_N"/>
    <property type="match status" value="1"/>
</dbReference>
<dbReference type="AlphaFoldDB" id="A0AA35CMP9"/>
<dbReference type="Gene3D" id="3.40.50.720">
    <property type="entry name" value="NAD(P)-binding Rossmann-like Domain"/>
    <property type="match status" value="1"/>
</dbReference>
<name>A0AA35CMP9_9FIRM</name>
<reference evidence="5" key="1">
    <citation type="submission" date="2022-03" db="EMBL/GenBank/DDBJ databases">
        <title>Complete genome sequence of Caldinitratiruptor microaerophilus.</title>
        <authorList>
            <person name="Mukaiyama R."/>
            <person name="Nishiyama T."/>
            <person name="Ueda K."/>
        </authorList>
    </citation>
    <scope>NUCLEOTIDE SEQUENCE</scope>
    <source>
        <strain evidence="5">JCM 16183</strain>
    </source>
</reference>
<dbReference type="EMBL" id="AP025628">
    <property type="protein sequence ID" value="BDG60130.1"/>
    <property type="molecule type" value="Genomic_DNA"/>
</dbReference>
<keyword evidence="2" id="KW-0862">Zinc</keyword>
<dbReference type="Pfam" id="PF08240">
    <property type="entry name" value="ADH_N"/>
    <property type="match status" value="1"/>
</dbReference>
<dbReference type="PANTHER" id="PTHR43401">
    <property type="entry name" value="L-THREONINE 3-DEHYDROGENASE"/>
    <property type="match status" value="1"/>
</dbReference>
<dbReference type="Proteomes" id="UP001163687">
    <property type="component" value="Chromosome"/>
</dbReference>
<dbReference type="SUPFAM" id="SSF50129">
    <property type="entry name" value="GroES-like"/>
    <property type="match status" value="1"/>
</dbReference>
<keyword evidence="1" id="KW-0479">Metal-binding</keyword>
<evidence type="ECO:0000313" key="6">
    <source>
        <dbReference type="Proteomes" id="UP001163687"/>
    </source>
</evidence>
<dbReference type="GO" id="GO:0046872">
    <property type="term" value="F:metal ion binding"/>
    <property type="evidence" value="ECO:0007669"/>
    <property type="project" value="UniProtKB-KW"/>
</dbReference>
<keyword evidence="3" id="KW-0560">Oxidoreductase</keyword>
<accession>A0AA35CMP9</accession>
<proteinExistence type="predicted"/>
<dbReference type="InterPro" id="IPR050129">
    <property type="entry name" value="Zn_alcohol_dh"/>
</dbReference>
<dbReference type="InterPro" id="IPR013154">
    <property type="entry name" value="ADH-like_N"/>
</dbReference>
<keyword evidence="6" id="KW-1185">Reference proteome</keyword>
<evidence type="ECO:0000256" key="1">
    <source>
        <dbReference type="ARBA" id="ARBA00022723"/>
    </source>
</evidence>
<dbReference type="SMART" id="SM00829">
    <property type="entry name" value="PKS_ER"/>
    <property type="match status" value="1"/>
</dbReference>
<dbReference type="RefSeq" id="WP_264844195.1">
    <property type="nucleotide sequence ID" value="NZ_AP025628.1"/>
</dbReference>
<feature type="domain" description="Enoyl reductase (ER)" evidence="4">
    <location>
        <begin position="8"/>
        <end position="335"/>
    </location>
</feature>
<evidence type="ECO:0000313" key="5">
    <source>
        <dbReference type="EMBL" id="BDG60130.1"/>
    </source>
</evidence>
<dbReference type="SUPFAM" id="SSF51735">
    <property type="entry name" value="NAD(P)-binding Rossmann-fold domains"/>
    <property type="match status" value="1"/>
</dbReference>
<gene>
    <name evidence="5" type="primary">adh</name>
    <name evidence="5" type="ORF">caldi_12200</name>
</gene>